<feature type="domain" description="DUF4158" evidence="1">
    <location>
        <begin position="2"/>
        <end position="79"/>
    </location>
</feature>
<gene>
    <name evidence="2" type="ORF">CON36_37000</name>
</gene>
<dbReference type="Proteomes" id="UP000219922">
    <property type="component" value="Unassembled WGS sequence"/>
</dbReference>
<dbReference type="Pfam" id="PF13700">
    <property type="entry name" value="DUF4158"/>
    <property type="match status" value="1"/>
</dbReference>
<accession>A0A9X6SRF2</accession>
<evidence type="ECO:0000313" key="3">
    <source>
        <dbReference type="Proteomes" id="UP000219922"/>
    </source>
</evidence>
<organism evidence="2 3">
    <name type="scientific">Bacillus cereus</name>
    <dbReference type="NCBI Taxonomy" id="1396"/>
    <lineage>
        <taxon>Bacteria</taxon>
        <taxon>Bacillati</taxon>
        <taxon>Bacillota</taxon>
        <taxon>Bacilli</taxon>
        <taxon>Bacillales</taxon>
        <taxon>Bacillaceae</taxon>
        <taxon>Bacillus</taxon>
        <taxon>Bacillus cereus group</taxon>
    </lineage>
</organism>
<comment type="caution">
    <text evidence="2">The sequence shown here is derived from an EMBL/GenBank/DDBJ whole genome shotgun (WGS) entry which is preliminary data.</text>
</comment>
<dbReference type="RefSeq" id="WP_141463072.1">
    <property type="nucleotide sequence ID" value="NZ_NVMX01000364.1"/>
</dbReference>
<evidence type="ECO:0000259" key="1">
    <source>
        <dbReference type="Pfam" id="PF13700"/>
    </source>
</evidence>
<dbReference type="AlphaFoldDB" id="A0A9X6SRF2"/>
<protein>
    <recommendedName>
        <fullName evidence="1">DUF4158 domain-containing protein</fullName>
    </recommendedName>
</protein>
<sequence length="79" mass="9362">MYYTFTSQDIDFINKHRRDYNRLGIAVQLAVLRYPGWTLLQIKDVPKQVITYIAKQIGVSPQEYSKYAQRVATRNEHLE</sequence>
<evidence type="ECO:0000313" key="2">
    <source>
        <dbReference type="EMBL" id="PDZ93850.1"/>
    </source>
</evidence>
<reference evidence="2 3" key="1">
    <citation type="submission" date="2017-09" db="EMBL/GenBank/DDBJ databases">
        <title>Large-scale bioinformatics analysis of Bacillus genomes uncovers conserved roles of natural products in bacterial physiology.</title>
        <authorList>
            <consortium name="Agbiome Team Llc"/>
            <person name="Bleich R.M."/>
            <person name="Grubbs K.J."/>
            <person name="Santa Maria K.C."/>
            <person name="Allen S.E."/>
            <person name="Farag S."/>
            <person name="Shank E.A."/>
            <person name="Bowers A."/>
        </authorList>
    </citation>
    <scope>NUCLEOTIDE SEQUENCE [LARGE SCALE GENOMIC DNA]</scope>
    <source>
        <strain evidence="2 3">AFS092789</strain>
    </source>
</reference>
<dbReference type="EMBL" id="NVMX01000364">
    <property type="protein sequence ID" value="PDZ93850.1"/>
    <property type="molecule type" value="Genomic_DNA"/>
</dbReference>
<dbReference type="InterPro" id="IPR025296">
    <property type="entry name" value="DUF4158"/>
</dbReference>
<feature type="non-terminal residue" evidence="2">
    <location>
        <position position="79"/>
    </location>
</feature>
<feature type="non-terminal residue" evidence="2">
    <location>
        <position position="1"/>
    </location>
</feature>
<proteinExistence type="predicted"/>
<name>A0A9X6SRF2_BACCE</name>